<evidence type="ECO:0000256" key="1">
    <source>
        <dbReference type="SAM" id="SignalP"/>
    </source>
</evidence>
<evidence type="ECO:0008006" key="4">
    <source>
        <dbReference type="Google" id="ProtNLM"/>
    </source>
</evidence>
<dbReference type="RefSeq" id="WP_062653763.1">
    <property type="nucleotide sequence ID" value="NZ_LPUR01000019.1"/>
</dbReference>
<dbReference type="AlphaFoldDB" id="A0A135W2N1"/>
<dbReference type="EMBL" id="LPUR01000019">
    <property type="protein sequence ID" value="KXH79176.1"/>
    <property type="molecule type" value="Genomic_DNA"/>
</dbReference>
<comment type="caution">
    <text evidence="2">The sequence shown here is derived from an EMBL/GenBank/DDBJ whole genome shotgun (WGS) entry which is preliminary data.</text>
</comment>
<feature type="signal peptide" evidence="1">
    <location>
        <begin position="1"/>
        <end position="21"/>
    </location>
</feature>
<dbReference type="OrthoDB" id="1150971at2"/>
<organism evidence="2 3">
    <name type="scientific">Chryseobacterium kwangjuense</name>
    <dbReference type="NCBI Taxonomy" id="267125"/>
    <lineage>
        <taxon>Bacteria</taxon>
        <taxon>Pseudomonadati</taxon>
        <taxon>Bacteroidota</taxon>
        <taxon>Flavobacteriia</taxon>
        <taxon>Flavobacteriales</taxon>
        <taxon>Weeksellaceae</taxon>
        <taxon>Chryseobacterium group</taxon>
        <taxon>Chryseobacterium</taxon>
    </lineage>
</organism>
<keyword evidence="1" id="KW-0732">Signal</keyword>
<feature type="chain" id="PRO_5007467385" description="Tetratricopeptide repeat protein" evidence="1">
    <location>
        <begin position="22"/>
        <end position="217"/>
    </location>
</feature>
<evidence type="ECO:0000313" key="3">
    <source>
        <dbReference type="Proteomes" id="UP000070513"/>
    </source>
</evidence>
<name>A0A135W2N1_9FLAO</name>
<accession>A0A135W2N1</accession>
<proteinExistence type="predicted"/>
<reference evidence="2 3" key="2">
    <citation type="journal article" date="2016" name="Genome Announc.">
        <title>Draft Genome Sequence of a Biocontrol Rhizobacterium, Chryseobacterium kwangjuense Strain KJ1R5, Isolated from Pepper (Capsicum annuum).</title>
        <authorList>
            <person name="Jeong J.J."/>
            <person name="Park H."/>
            <person name="Park B.H."/>
            <person name="Mannaa M."/>
            <person name="Sang M.K."/>
            <person name="Choi I.G."/>
            <person name="Kim K.D."/>
        </authorList>
    </citation>
    <scope>NUCLEOTIDE SEQUENCE [LARGE SCALE GENOMIC DNA]</scope>
    <source>
        <strain evidence="2 3">KJ1R5</strain>
    </source>
</reference>
<dbReference type="Gene3D" id="1.25.40.10">
    <property type="entry name" value="Tetratricopeptide repeat domain"/>
    <property type="match status" value="1"/>
</dbReference>
<gene>
    <name evidence="2" type="ORF">AU378_21255</name>
</gene>
<sequence>MKNYTSALFLFLLMAFSFIHGQTAAPAQDYNKTLLQTVKELNLATNQEAYEKVLYKFERLNTLKQEKDWILLYNIAYCKIVLSRWKEGSADLEDAVSKLQKAARLSPNNSEILTLESRAYILLIGKNTTKNGPKYTQQCKSNLDKAISLNKNNPRAYLVYGMYYVYFPKIVGGDPEKGCKIFNQAASLYNQTKMDPNSVKPQWGKELNEWYIKNNCK</sequence>
<evidence type="ECO:0000313" key="2">
    <source>
        <dbReference type="EMBL" id="KXH79176.1"/>
    </source>
</evidence>
<dbReference type="SUPFAM" id="SSF48452">
    <property type="entry name" value="TPR-like"/>
    <property type="match status" value="1"/>
</dbReference>
<reference evidence="3" key="1">
    <citation type="submission" date="2015-12" db="EMBL/GenBank/DDBJ databases">
        <title>Genome sequence of a biocontrol rhizobacterium Chryseobacterium kwangjuense strain KJ1R5 isolated from pepper (Capsicum annuum L.).</title>
        <authorList>
            <person name="Jeong J.-J."/>
            <person name="Park H."/>
            <person name="Mannaa M."/>
            <person name="Sang M.K."/>
            <person name="Choi I.-G."/>
            <person name="Kim K.D."/>
        </authorList>
    </citation>
    <scope>NUCLEOTIDE SEQUENCE [LARGE SCALE GENOMIC DNA]</scope>
    <source>
        <strain evidence="3">KJ1R5</strain>
    </source>
</reference>
<dbReference type="Proteomes" id="UP000070513">
    <property type="component" value="Unassembled WGS sequence"/>
</dbReference>
<dbReference type="InterPro" id="IPR011990">
    <property type="entry name" value="TPR-like_helical_dom_sf"/>
</dbReference>
<protein>
    <recommendedName>
        <fullName evidence="4">Tetratricopeptide repeat protein</fullName>
    </recommendedName>
</protein>